<keyword evidence="7" id="KW-0653">Protein transport</keyword>
<dbReference type="PANTHER" id="PTHR30558">
    <property type="entry name" value="EXBD MEMBRANE COMPONENT OF PMF-DRIVEN MACROMOLECULE IMPORT SYSTEM"/>
    <property type="match status" value="1"/>
</dbReference>
<dbReference type="AlphaFoldDB" id="A0A172TXJ4"/>
<keyword evidence="5" id="KW-1133">Transmembrane helix</keyword>
<dbReference type="OrthoDB" id="952702at2"/>
<proteinExistence type="inferred from homology"/>
<evidence type="ECO:0000256" key="4">
    <source>
        <dbReference type="ARBA" id="ARBA00022692"/>
    </source>
</evidence>
<dbReference type="Proteomes" id="UP000077177">
    <property type="component" value="Chromosome"/>
</dbReference>
<reference evidence="9" key="1">
    <citation type="submission" date="2015-01" db="EMBL/GenBank/DDBJ databases">
        <title>Flavisolibacter sp./LCS9/ whole genome sequencing.</title>
        <authorList>
            <person name="Kim M.K."/>
            <person name="Srinivasan S."/>
            <person name="Lee J.-J."/>
        </authorList>
    </citation>
    <scope>NUCLEOTIDE SEQUENCE [LARGE SCALE GENOMIC DNA]</scope>
    <source>
        <strain evidence="9">LCS9</strain>
    </source>
</reference>
<keyword evidence="7" id="KW-0813">Transport</keyword>
<keyword evidence="9" id="KW-1185">Reference proteome</keyword>
<name>A0A172TXJ4_9BACT</name>
<dbReference type="GO" id="GO:0005886">
    <property type="term" value="C:plasma membrane"/>
    <property type="evidence" value="ECO:0007669"/>
    <property type="project" value="UniProtKB-SubCell"/>
</dbReference>
<evidence type="ECO:0000313" key="8">
    <source>
        <dbReference type="EMBL" id="ANE51726.1"/>
    </source>
</evidence>
<evidence type="ECO:0000256" key="1">
    <source>
        <dbReference type="ARBA" id="ARBA00004162"/>
    </source>
</evidence>
<keyword evidence="4 7" id="KW-0812">Transmembrane</keyword>
<dbReference type="Pfam" id="PF02472">
    <property type="entry name" value="ExbD"/>
    <property type="match status" value="1"/>
</dbReference>
<comment type="subcellular location">
    <subcellularLocation>
        <location evidence="1">Cell membrane</location>
        <topology evidence="1">Single-pass membrane protein</topology>
    </subcellularLocation>
    <subcellularLocation>
        <location evidence="7">Cell membrane</location>
        <topology evidence="7">Single-pass type II membrane protein</topology>
    </subcellularLocation>
</comment>
<evidence type="ECO:0000256" key="3">
    <source>
        <dbReference type="ARBA" id="ARBA00022475"/>
    </source>
</evidence>
<protein>
    <recommendedName>
        <fullName evidence="10">Biopolymer transporter ExbD</fullName>
    </recommendedName>
</protein>
<reference evidence="8 9" key="2">
    <citation type="journal article" date="2016" name="Int. J. Syst. Evol. Microbiol.">
        <title>Flavisolibacter tropicus sp. nov., isolated from tropical soil.</title>
        <authorList>
            <person name="Lee J.J."/>
            <person name="Kang M.S."/>
            <person name="Kim G.S."/>
            <person name="Lee C.S."/>
            <person name="Lim S."/>
            <person name="Lee J."/>
            <person name="Roh S.H."/>
            <person name="Kang H."/>
            <person name="Ha J.M."/>
            <person name="Bae S."/>
            <person name="Jung H.Y."/>
            <person name="Kim M.K."/>
        </authorList>
    </citation>
    <scope>NUCLEOTIDE SEQUENCE [LARGE SCALE GENOMIC DNA]</scope>
    <source>
        <strain evidence="8 9">LCS9</strain>
    </source>
</reference>
<evidence type="ECO:0000256" key="5">
    <source>
        <dbReference type="ARBA" id="ARBA00022989"/>
    </source>
</evidence>
<evidence type="ECO:0008006" key="10">
    <source>
        <dbReference type="Google" id="ProtNLM"/>
    </source>
</evidence>
<sequence length="169" mass="19182">MAEIITAPNTSSKRRSIRKPLRIDMTPLVDLGFLLITFFIFTSTMAEPYATKLYMPADGPSTTYGESGTLTVLLDKDNRIYYYEGQWDEAVKTNKVKTTGYDLQQGLGQVIRQKQQRLGMDRDTLMLIIKPLDQASYANVINTLDEVLINGVKRYAITDPTQDEKSFIK</sequence>
<evidence type="ECO:0000256" key="2">
    <source>
        <dbReference type="ARBA" id="ARBA00005811"/>
    </source>
</evidence>
<dbReference type="GO" id="GO:0022857">
    <property type="term" value="F:transmembrane transporter activity"/>
    <property type="evidence" value="ECO:0007669"/>
    <property type="project" value="InterPro"/>
</dbReference>
<dbReference type="PATRIC" id="fig|1492898.3.peg.3409"/>
<evidence type="ECO:0000313" key="9">
    <source>
        <dbReference type="Proteomes" id="UP000077177"/>
    </source>
</evidence>
<organism evidence="8 9">
    <name type="scientific">Flavisolibacter tropicus</name>
    <dbReference type="NCBI Taxonomy" id="1492898"/>
    <lineage>
        <taxon>Bacteria</taxon>
        <taxon>Pseudomonadati</taxon>
        <taxon>Bacteroidota</taxon>
        <taxon>Chitinophagia</taxon>
        <taxon>Chitinophagales</taxon>
        <taxon>Chitinophagaceae</taxon>
        <taxon>Flavisolibacter</taxon>
    </lineage>
</organism>
<dbReference type="PANTHER" id="PTHR30558:SF3">
    <property type="entry name" value="BIOPOLYMER TRANSPORT PROTEIN EXBD-RELATED"/>
    <property type="match status" value="1"/>
</dbReference>
<keyword evidence="3" id="KW-1003">Cell membrane</keyword>
<dbReference type="RefSeq" id="WP_066405849.1">
    <property type="nucleotide sequence ID" value="NZ_CP011390.1"/>
</dbReference>
<comment type="similarity">
    <text evidence="2 7">Belongs to the ExbD/TolR family.</text>
</comment>
<dbReference type="EMBL" id="CP011390">
    <property type="protein sequence ID" value="ANE51726.1"/>
    <property type="molecule type" value="Genomic_DNA"/>
</dbReference>
<dbReference type="KEGG" id="fla:SY85_15700"/>
<dbReference type="STRING" id="1492898.SY85_15700"/>
<dbReference type="InterPro" id="IPR003400">
    <property type="entry name" value="ExbD"/>
</dbReference>
<dbReference type="GO" id="GO:0015031">
    <property type="term" value="P:protein transport"/>
    <property type="evidence" value="ECO:0007669"/>
    <property type="project" value="UniProtKB-KW"/>
</dbReference>
<accession>A0A172TXJ4</accession>
<evidence type="ECO:0000256" key="6">
    <source>
        <dbReference type="ARBA" id="ARBA00023136"/>
    </source>
</evidence>
<gene>
    <name evidence="8" type="ORF">SY85_15700</name>
</gene>
<keyword evidence="6" id="KW-0472">Membrane</keyword>
<evidence type="ECO:0000256" key="7">
    <source>
        <dbReference type="RuleBase" id="RU003879"/>
    </source>
</evidence>